<dbReference type="GO" id="GO:0005975">
    <property type="term" value="P:carbohydrate metabolic process"/>
    <property type="evidence" value="ECO:0007669"/>
    <property type="project" value="InterPro"/>
</dbReference>
<dbReference type="EMBL" id="BARS01027204">
    <property type="protein sequence ID" value="GAG09290.1"/>
    <property type="molecule type" value="Genomic_DNA"/>
</dbReference>
<dbReference type="InterPro" id="IPR012878">
    <property type="entry name" value="Beta-AFase-like_GH127_cat"/>
</dbReference>
<comment type="caution">
    <text evidence="2">The sequence shown here is derived from an EMBL/GenBank/DDBJ whole genome shotgun (WGS) entry which is preliminary data.</text>
</comment>
<dbReference type="InterPro" id="IPR049174">
    <property type="entry name" value="Beta-AFase-like"/>
</dbReference>
<evidence type="ECO:0000259" key="1">
    <source>
        <dbReference type="Pfam" id="PF07944"/>
    </source>
</evidence>
<dbReference type="SUPFAM" id="SSF48208">
    <property type="entry name" value="Six-hairpin glycosidases"/>
    <property type="match status" value="1"/>
</dbReference>
<sequence length="265" mass="29887">AKGLIDIRDLVKEGSDHNQDRIPFRLQTQAAGHAVRANYLYAGVADVYAETGDASLLRALKAIWNDVTYRKMYITGATGALYDGASPDGSRSHSSIQLVHQAYGRPYQLPNITAYNESCAITGLILWNWRMLAITGQARYADLIELAYYNGLLSTISLDGKKFFYTNPLGRVDELPFELRWSRWREPYISCFCCPPNTVRTIAEITAYAYSISDEGLWINLYGGNELNTYLADGSPLRLKQQTDYPWEGMINIILEDTPQKEFSV</sequence>
<dbReference type="PANTHER" id="PTHR43465">
    <property type="entry name" value="DUF1680 DOMAIN PROTEIN (AFU_ORTHOLOGUE AFUA_1G08910)"/>
    <property type="match status" value="1"/>
</dbReference>
<evidence type="ECO:0000313" key="2">
    <source>
        <dbReference type="EMBL" id="GAG09290.1"/>
    </source>
</evidence>
<reference evidence="2" key="1">
    <citation type="journal article" date="2014" name="Front. Microbiol.">
        <title>High frequency of phylogenetically diverse reductive dehalogenase-homologous genes in deep subseafloor sedimentary metagenomes.</title>
        <authorList>
            <person name="Kawai M."/>
            <person name="Futagami T."/>
            <person name="Toyoda A."/>
            <person name="Takaki Y."/>
            <person name="Nishi S."/>
            <person name="Hori S."/>
            <person name="Arai W."/>
            <person name="Tsubouchi T."/>
            <person name="Morono Y."/>
            <person name="Uchiyama I."/>
            <person name="Ito T."/>
            <person name="Fujiyama A."/>
            <person name="Inagaki F."/>
            <person name="Takami H."/>
        </authorList>
    </citation>
    <scope>NUCLEOTIDE SEQUENCE</scope>
    <source>
        <strain evidence="2">Expedition CK06-06</strain>
    </source>
</reference>
<dbReference type="PANTHER" id="PTHR43465:SF1">
    <property type="entry name" value="NON-REDUCING END BETA-L-ARABINOFURANOSIDASE"/>
    <property type="match status" value="1"/>
</dbReference>
<feature type="domain" description="Non-reducing end beta-L-arabinofuranosidase-like GH127 catalytic" evidence="1">
    <location>
        <begin position="7"/>
        <end position="205"/>
    </location>
</feature>
<dbReference type="InterPro" id="IPR008928">
    <property type="entry name" value="6-hairpin_glycosidase_sf"/>
</dbReference>
<gene>
    <name evidence="2" type="ORF">S01H1_42757</name>
</gene>
<proteinExistence type="predicted"/>
<protein>
    <recommendedName>
        <fullName evidence="1">Non-reducing end beta-L-arabinofuranosidase-like GH127 catalytic domain-containing protein</fullName>
    </recommendedName>
</protein>
<dbReference type="Pfam" id="PF07944">
    <property type="entry name" value="Beta-AFase-like_GH127_cat"/>
    <property type="match status" value="1"/>
</dbReference>
<organism evidence="2">
    <name type="scientific">marine sediment metagenome</name>
    <dbReference type="NCBI Taxonomy" id="412755"/>
    <lineage>
        <taxon>unclassified sequences</taxon>
        <taxon>metagenomes</taxon>
        <taxon>ecological metagenomes</taxon>
    </lineage>
</organism>
<feature type="non-terminal residue" evidence="2">
    <location>
        <position position="265"/>
    </location>
</feature>
<feature type="non-terminal residue" evidence="2">
    <location>
        <position position="1"/>
    </location>
</feature>
<name>X0UU78_9ZZZZ</name>
<dbReference type="AlphaFoldDB" id="X0UU78"/>
<accession>X0UU78</accession>